<dbReference type="HOGENOM" id="CLU_1628074_0_0_1"/>
<proteinExistence type="predicted"/>
<dbReference type="Proteomes" id="UP000008063">
    <property type="component" value="Unassembled WGS sequence"/>
</dbReference>
<reference evidence="3" key="1">
    <citation type="journal article" date="2011" name="Science">
        <title>The plant cell wall-decomposing machinery underlies the functional diversity of forest fungi.</title>
        <authorList>
            <person name="Eastwood D.C."/>
            <person name="Floudas D."/>
            <person name="Binder M."/>
            <person name="Majcherczyk A."/>
            <person name="Schneider P."/>
            <person name="Aerts A."/>
            <person name="Asiegbu F.O."/>
            <person name="Baker S.E."/>
            <person name="Barry K."/>
            <person name="Bendiksby M."/>
            <person name="Blumentritt M."/>
            <person name="Coutinho P.M."/>
            <person name="Cullen D."/>
            <person name="de Vries R.P."/>
            <person name="Gathman A."/>
            <person name="Goodell B."/>
            <person name="Henrissat B."/>
            <person name="Ihrmark K."/>
            <person name="Kauserud H."/>
            <person name="Kohler A."/>
            <person name="LaButti K."/>
            <person name="Lapidus A."/>
            <person name="Lavin J.L."/>
            <person name="Lee Y.-H."/>
            <person name="Lindquist E."/>
            <person name="Lilly W."/>
            <person name="Lucas S."/>
            <person name="Morin E."/>
            <person name="Murat C."/>
            <person name="Oguiza J.A."/>
            <person name="Park J."/>
            <person name="Pisabarro A.G."/>
            <person name="Riley R."/>
            <person name="Rosling A."/>
            <person name="Salamov A."/>
            <person name="Schmidt O."/>
            <person name="Schmutz J."/>
            <person name="Skrede I."/>
            <person name="Stenlid J."/>
            <person name="Wiebenga A."/>
            <person name="Xie X."/>
            <person name="Kuees U."/>
            <person name="Hibbett D.S."/>
            <person name="Hoffmeister D."/>
            <person name="Hoegberg N."/>
            <person name="Martin F."/>
            <person name="Grigoriev I.V."/>
            <person name="Watkinson S.C."/>
        </authorList>
    </citation>
    <scope>NUCLEOTIDE SEQUENCE [LARGE SCALE GENOMIC DNA]</scope>
    <source>
        <strain evidence="3">strain S7.3</strain>
    </source>
</reference>
<gene>
    <name evidence="2" type="ORF">SERLA73DRAFT_72268</name>
</gene>
<feature type="compositionally biased region" description="Basic and acidic residues" evidence="1">
    <location>
        <begin position="129"/>
        <end position="138"/>
    </location>
</feature>
<feature type="compositionally biased region" description="Polar residues" evidence="1">
    <location>
        <begin position="154"/>
        <end position="163"/>
    </location>
</feature>
<evidence type="ECO:0000256" key="1">
    <source>
        <dbReference type="SAM" id="MobiDB-lite"/>
    </source>
</evidence>
<accession>F8PSP8</accession>
<sequence>MDGPGKGIFGIRREDIAKRSSHADRARRLYEYSSTRFVPPVPVAPRPDQCYPGAHLSHHHLSTYAHPIGGKIYSHRPNQPDLTRVEPLQSPFHWVEPKTTVSPIISTLTSAKRPNPSPDELTRSLTRPARGDTPDPRRQNSIKTAVSYVEGSERQSAWRNAQA</sequence>
<dbReference type="AlphaFoldDB" id="F8PSP8"/>
<evidence type="ECO:0000313" key="2">
    <source>
        <dbReference type="EMBL" id="EGO01326.1"/>
    </source>
</evidence>
<dbReference type="InParanoid" id="F8PSP8"/>
<name>F8PSP8_SERL3</name>
<evidence type="ECO:0000313" key="3">
    <source>
        <dbReference type="Proteomes" id="UP000008063"/>
    </source>
</evidence>
<protein>
    <submittedName>
        <fullName evidence="2">Uncharacterized protein</fullName>
    </submittedName>
</protein>
<dbReference type="EMBL" id="GL945478">
    <property type="protein sequence ID" value="EGO01326.1"/>
    <property type="molecule type" value="Genomic_DNA"/>
</dbReference>
<organism evidence="3">
    <name type="scientific">Serpula lacrymans var. lacrymans (strain S7.3)</name>
    <name type="common">Dry rot fungus</name>
    <dbReference type="NCBI Taxonomy" id="936435"/>
    <lineage>
        <taxon>Eukaryota</taxon>
        <taxon>Fungi</taxon>
        <taxon>Dikarya</taxon>
        <taxon>Basidiomycota</taxon>
        <taxon>Agaricomycotina</taxon>
        <taxon>Agaricomycetes</taxon>
        <taxon>Agaricomycetidae</taxon>
        <taxon>Boletales</taxon>
        <taxon>Coniophorineae</taxon>
        <taxon>Serpulaceae</taxon>
        <taxon>Serpula</taxon>
    </lineage>
</organism>
<keyword evidence="3" id="KW-1185">Reference proteome</keyword>
<feature type="region of interest" description="Disordered" evidence="1">
    <location>
        <begin position="107"/>
        <end position="163"/>
    </location>
</feature>